<proteinExistence type="predicted"/>
<evidence type="ECO:0000313" key="1">
    <source>
        <dbReference type="EMBL" id="KAK3360115.1"/>
    </source>
</evidence>
<organism evidence="1 2">
    <name type="scientific">Lasiosphaeria hispida</name>
    <dbReference type="NCBI Taxonomy" id="260671"/>
    <lineage>
        <taxon>Eukaryota</taxon>
        <taxon>Fungi</taxon>
        <taxon>Dikarya</taxon>
        <taxon>Ascomycota</taxon>
        <taxon>Pezizomycotina</taxon>
        <taxon>Sordariomycetes</taxon>
        <taxon>Sordariomycetidae</taxon>
        <taxon>Sordariales</taxon>
        <taxon>Lasiosphaeriaceae</taxon>
        <taxon>Lasiosphaeria</taxon>
    </lineage>
</organism>
<dbReference type="AlphaFoldDB" id="A0AAJ0HRX4"/>
<gene>
    <name evidence="1" type="ORF">B0T25DRAFT_565054</name>
</gene>
<keyword evidence="2" id="KW-1185">Reference proteome</keyword>
<accession>A0AAJ0HRX4</accession>
<dbReference type="InterPro" id="IPR023214">
    <property type="entry name" value="HAD_sf"/>
</dbReference>
<dbReference type="Gene3D" id="3.40.50.1000">
    <property type="entry name" value="HAD superfamily/HAD-like"/>
    <property type="match status" value="1"/>
</dbReference>
<dbReference type="InterPro" id="IPR036412">
    <property type="entry name" value="HAD-like_sf"/>
</dbReference>
<dbReference type="SUPFAM" id="SSF56784">
    <property type="entry name" value="HAD-like"/>
    <property type="match status" value="1"/>
</dbReference>
<sequence>MIVFISDGVSDLAAAVEADVLFARRGLRLEYCVEKSIPYLPFDTFADIQLKLEAIIHEDQEKTGGQGVPVRLLVLLLFLAAALKPGLLPSADSNSRNIHIRGTRQTTADTRHTTHLTHSTHLLVDNLTDGKSLILHPPSPPPVTHRPHPSIGIPQKDLPEPSCYGLWLEELQLRETSPAIA</sequence>
<reference evidence="1" key="1">
    <citation type="journal article" date="2023" name="Mol. Phylogenet. Evol.">
        <title>Genome-scale phylogeny and comparative genomics of the fungal order Sordariales.</title>
        <authorList>
            <person name="Hensen N."/>
            <person name="Bonometti L."/>
            <person name="Westerberg I."/>
            <person name="Brannstrom I.O."/>
            <person name="Guillou S."/>
            <person name="Cros-Aarteil S."/>
            <person name="Calhoun S."/>
            <person name="Haridas S."/>
            <person name="Kuo A."/>
            <person name="Mondo S."/>
            <person name="Pangilinan J."/>
            <person name="Riley R."/>
            <person name="LaButti K."/>
            <person name="Andreopoulos B."/>
            <person name="Lipzen A."/>
            <person name="Chen C."/>
            <person name="Yan M."/>
            <person name="Daum C."/>
            <person name="Ng V."/>
            <person name="Clum A."/>
            <person name="Steindorff A."/>
            <person name="Ohm R.A."/>
            <person name="Martin F."/>
            <person name="Silar P."/>
            <person name="Natvig D.O."/>
            <person name="Lalanne C."/>
            <person name="Gautier V."/>
            <person name="Ament-Velasquez S.L."/>
            <person name="Kruys A."/>
            <person name="Hutchinson M.I."/>
            <person name="Powell A.J."/>
            <person name="Barry K."/>
            <person name="Miller A.N."/>
            <person name="Grigoriev I.V."/>
            <person name="Debuchy R."/>
            <person name="Gladieux P."/>
            <person name="Hiltunen Thoren M."/>
            <person name="Johannesson H."/>
        </authorList>
    </citation>
    <scope>NUCLEOTIDE SEQUENCE</scope>
    <source>
        <strain evidence="1">CBS 955.72</strain>
    </source>
</reference>
<evidence type="ECO:0000313" key="2">
    <source>
        <dbReference type="Proteomes" id="UP001275084"/>
    </source>
</evidence>
<name>A0AAJ0HRX4_9PEZI</name>
<protein>
    <submittedName>
        <fullName evidence="1">Uncharacterized protein</fullName>
    </submittedName>
</protein>
<reference evidence="1" key="2">
    <citation type="submission" date="2023-06" db="EMBL/GenBank/DDBJ databases">
        <authorList>
            <consortium name="Lawrence Berkeley National Laboratory"/>
            <person name="Haridas S."/>
            <person name="Hensen N."/>
            <person name="Bonometti L."/>
            <person name="Westerberg I."/>
            <person name="Brannstrom I.O."/>
            <person name="Guillou S."/>
            <person name="Cros-Aarteil S."/>
            <person name="Calhoun S."/>
            <person name="Kuo A."/>
            <person name="Mondo S."/>
            <person name="Pangilinan J."/>
            <person name="Riley R."/>
            <person name="Labutti K."/>
            <person name="Andreopoulos B."/>
            <person name="Lipzen A."/>
            <person name="Chen C."/>
            <person name="Yanf M."/>
            <person name="Daum C."/>
            <person name="Ng V."/>
            <person name="Clum A."/>
            <person name="Steindorff A."/>
            <person name="Ohm R."/>
            <person name="Martin F."/>
            <person name="Silar P."/>
            <person name="Natvig D."/>
            <person name="Lalanne C."/>
            <person name="Gautier V."/>
            <person name="Ament-Velasquez S.L."/>
            <person name="Kruys A."/>
            <person name="Hutchinson M.I."/>
            <person name="Powell A.J."/>
            <person name="Barry K."/>
            <person name="Miller A.N."/>
            <person name="Grigoriev I.V."/>
            <person name="Debuchy R."/>
            <person name="Gladieux P."/>
            <person name="Thoren M.H."/>
            <person name="Johannesson H."/>
        </authorList>
    </citation>
    <scope>NUCLEOTIDE SEQUENCE</scope>
    <source>
        <strain evidence="1">CBS 955.72</strain>
    </source>
</reference>
<dbReference type="EMBL" id="JAUIQD010000002">
    <property type="protein sequence ID" value="KAK3360115.1"/>
    <property type="molecule type" value="Genomic_DNA"/>
</dbReference>
<dbReference type="Proteomes" id="UP001275084">
    <property type="component" value="Unassembled WGS sequence"/>
</dbReference>
<comment type="caution">
    <text evidence="1">The sequence shown here is derived from an EMBL/GenBank/DDBJ whole genome shotgun (WGS) entry which is preliminary data.</text>
</comment>